<proteinExistence type="predicted"/>
<dbReference type="EMBL" id="GBRH01178968">
    <property type="protein sequence ID" value="JAE18928.1"/>
    <property type="molecule type" value="Transcribed_RNA"/>
</dbReference>
<reference evidence="1" key="1">
    <citation type="submission" date="2014-09" db="EMBL/GenBank/DDBJ databases">
        <authorList>
            <person name="Magalhaes I.L.F."/>
            <person name="Oliveira U."/>
            <person name="Santos F.R."/>
            <person name="Vidigal T.H.D.A."/>
            <person name="Brescovit A.D."/>
            <person name="Santos A.J."/>
        </authorList>
    </citation>
    <scope>NUCLEOTIDE SEQUENCE</scope>
    <source>
        <tissue evidence="1">Shoot tissue taken approximately 20 cm above the soil surface</tissue>
    </source>
</reference>
<accession>A0A0A9GE31</accession>
<name>A0A0A9GE31_ARUDO</name>
<sequence>MQVKDSRHAWLYSPRILPRSN</sequence>
<reference evidence="1" key="2">
    <citation type="journal article" date="2015" name="Data Brief">
        <title>Shoot transcriptome of the giant reed, Arundo donax.</title>
        <authorList>
            <person name="Barrero R.A."/>
            <person name="Guerrero F.D."/>
            <person name="Moolhuijzen P."/>
            <person name="Goolsby J.A."/>
            <person name="Tidwell J."/>
            <person name="Bellgard S.E."/>
            <person name="Bellgard M.I."/>
        </authorList>
    </citation>
    <scope>NUCLEOTIDE SEQUENCE</scope>
    <source>
        <tissue evidence="1">Shoot tissue taken approximately 20 cm above the soil surface</tissue>
    </source>
</reference>
<dbReference type="AlphaFoldDB" id="A0A0A9GE31"/>
<evidence type="ECO:0000313" key="1">
    <source>
        <dbReference type="EMBL" id="JAE18928.1"/>
    </source>
</evidence>
<protein>
    <submittedName>
        <fullName evidence="1">Uncharacterized protein</fullName>
    </submittedName>
</protein>
<organism evidence="1">
    <name type="scientific">Arundo donax</name>
    <name type="common">Giant reed</name>
    <name type="synonym">Donax arundinaceus</name>
    <dbReference type="NCBI Taxonomy" id="35708"/>
    <lineage>
        <taxon>Eukaryota</taxon>
        <taxon>Viridiplantae</taxon>
        <taxon>Streptophyta</taxon>
        <taxon>Embryophyta</taxon>
        <taxon>Tracheophyta</taxon>
        <taxon>Spermatophyta</taxon>
        <taxon>Magnoliopsida</taxon>
        <taxon>Liliopsida</taxon>
        <taxon>Poales</taxon>
        <taxon>Poaceae</taxon>
        <taxon>PACMAD clade</taxon>
        <taxon>Arundinoideae</taxon>
        <taxon>Arundineae</taxon>
        <taxon>Arundo</taxon>
    </lineage>
</organism>